<dbReference type="EMBL" id="APBN01000003">
    <property type="protein sequence ID" value="EMT53073.1"/>
    <property type="molecule type" value="Genomic_DNA"/>
</dbReference>
<gene>
    <name evidence="17" type="ORF">I532_09857</name>
</gene>
<evidence type="ECO:0000313" key="18">
    <source>
        <dbReference type="Proteomes" id="UP000012081"/>
    </source>
</evidence>
<dbReference type="AlphaFoldDB" id="M8DHS0"/>
<dbReference type="GO" id="GO:0004325">
    <property type="term" value="F:ferrochelatase activity"/>
    <property type="evidence" value="ECO:0007669"/>
    <property type="project" value="UniProtKB-EC"/>
</dbReference>
<protein>
    <recommendedName>
        <fullName evidence="10 13">Deferrochelatase</fullName>
        <ecNumber evidence="13">1.11.1.-</ecNumber>
    </recommendedName>
    <alternativeName>
        <fullName evidence="11 13">Peroxidase EfeB</fullName>
    </alternativeName>
</protein>
<keyword evidence="14" id="KW-1133">Transmembrane helix</keyword>
<evidence type="ECO:0000256" key="7">
    <source>
        <dbReference type="ARBA" id="ARBA00023004"/>
    </source>
</evidence>
<dbReference type="GO" id="GO:0004601">
    <property type="term" value="F:peroxidase activity"/>
    <property type="evidence" value="ECO:0007669"/>
    <property type="project" value="UniProtKB-KW"/>
</dbReference>
<feature type="domain" description="Dyp-type peroxidase N-terminal" evidence="15">
    <location>
        <begin position="66"/>
        <end position="219"/>
    </location>
</feature>
<name>M8DHS0_9BACL</name>
<dbReference type="EC" id="1.11.1.-" evidence="13"/>
<evidence type="ECO:0000256" key="5">
    <source>
        <dbReference type="ARBA" id="ARBA00022729"/>
    </source>
</evidence>
<keyword evidence="18" id="KW-1185">Reference proteome</keyword>
<dbReference type="PANTHER" id="PTHR30521:SF4">
    <property type="entry name" value="DEFERROCHELATASE"/>
    <property type="match status" value="1"/>
</dbReference>
<dbReference type="InterPro" id="IPR048327">
    <property type="entry name" value="Dyp_perox_N"/>
</dbReference>
<comment type="catalytic activity">
    <reaction evidence="12">
        <text>heme b + 2 H(+) = protoporphyrin IX + Fe(2+)</text>
        <dbReference type="Rhea" id="RHEA:22584"/>
        <dbReference type="ChEBI" id="CHEBI:15378"/>
        <dbReference type="ChEBI" id="CHEBI:29033"/>
        <dbReference type="ChEBI" id="CHEBI:57306"/>
        <dbReference type="ChEBI" id="CHEBI:60344"/>
        <dbReference type="EC" id="4.98.1.1"/>
    </reaction>
    <physiologicalReaction direction="left-to-right" evidence="12">
        <dbReference type="Rhea" id="RHEA:22585"/>
    </physiologicalReaction>
</comment>
<dbReference type="Pfam" id="PF20628">
    <property type="entry name" value="Dyp_perox_C"/>
    <property type="match status" value="1"/>
</dbReference>
<evidence type="ECO:0000256" key="8">
    <source>
        <dbReference type="ARBA" id="ARBA00023239"/>
    </source>
</evidence>
<evidence type="ECO:0000256" key="12">
    <source>
        <dbReference type="ARBA" id="ARBA00048856"/>
    </source>
</evidence>
<comment type="cofactor">
    <cofactor evidence="13">
        <name>heme b</name>
        <dbReference type="ChEBI" id="CHEBI:60344"/>
    </cofactor>
    <text evidence="13">Binds 1 heme b (iron(II)-protoporphyrin IX) group non-covalently per subunit.</text>
</comment>
<evidence type="ECO:0000313" key="17">
    <source>
        <dbReference type="EMBL" id="EMT53073.1"/>
    </source>
</evidence>
<dbReference type="InterPro" id="IPR006311">
    <property type="entry name" value="TAT_signal"/>
</dbReference>
<dbReference type="PANTHER" id="PTHR30521">
    <property type="entry name" value="DEFERROCHELATASE/PEROXIDASE"/>
    <property type="match status" value="1"/>
</dbReference>
<dbReference type="InterPro" id="IPR048328">
    <property type="entry name" value="Dyp_perox_C"/>
</dbReference>
<comment type="similarity">
    <text evidence="9 13">Belongs to the DyP-type peroxidase family.</text>
</comment>
<dbReference type="Pfam" id="PF04261">
    <property type="entry name" value="Dyp_perox_N"/>
    <property type="match status" value="1"/>
</dbReference>
<comment type="function">
    <text evidence="13">Involved in the recovery of exogenous heme iron. Extracts iron from heme while preserving the protoporphyrin ring intact.</text>
</comment>
<dbReference type="NCBIfam" id="TIGR01409">
    <property type="entry name" value="TAT_signal_seq"/>
    <property type="match status" value="1"/>
</dbReference>
<dbReference type="NCBIfam" id="TIGR01413">
    <property type="entry name" value="Dyp_perox_fam"/>
    <property type="match status" value="1"/>
</dbReference>
<keyword evidence="6 13" id="KW-0560">Oxidoreductase</keyword>
<evidence type="ECO:0000256" key="3">
    <source>
        <dbReference type="ARBA" id="ARBA00022617"/>
    </source>
</evidence>
<evidence type="ECO:0000259" key="16">
    <source>
        <dbReference type="Pfam" id="PF20628"/>
    </source>
</evidence>
<evidence type="ECO:0000256" key="2">
    <source>
        <dbReference type="ARBA" id="ARBA00022559"/>
    </source>
</evidence>
<keyword evidence="3 13" id="KW-0349">Heme</keyword>
<dbReference type="RefSeq" id="WP_003387945.1">
    <property type="nucleotide sequence ID" value="NZ_APBN01000003.1"/>
</dbReference>
<dbReference type="STRING" id="1300222.I532_09857"/>
<dbReference type="GO" id="GO:0005829">
    <property type="term" value="C:cytosol"/>
    <property type="evidence" value="ECO:0007669"/>
    <property type="project" value="TreeGrafter"/>
</dbReference>
<dbReference type="Proteomes" id="UP000012081">
    <property type="component" value="Unassembled WGS sequence"/>
</dbReference>
<evidence type="ECO:0000256" key="14">
    <source>
        <dbReference type="SAM" id="Phobius"/>
    </source>
</evidence>
<dbReference type="InterPro" id="IPR011008">
    <property type="entry name" value="Dimeric_a/b-barrel"/>
</dbReference>
<dbReference type="InterPro" id="IPR006314">
    <property type="entry name" value="Dyp_peroxidase"/>
</dbReference>
<evidence type="ECO:0000256" key="6">
    <source>
        <dbReference type="ARBA" id="ARBA00023002"/>
    </source>
</evidence>
<dbReference type="OrthoDB" id="9781066at2"/>
<proteinExistence type="inferred from homology"/>
<keyword evidence="4 13" id="KW-0479">Metal-binding</keyword>
<evidence type="ECO:0000259" key="15">
    <source>
        <dbReference type="Pfam" id="PF04261"/>
    </source>
</evidence>
<organism evidence="17 18">
    <name type="scientific">Brevibacillus borstelensis AK1</name>
    <dbReference type="NCBI Taxonomy" id="1300222"/>
    <lineage>
        <taxon>Bacteria</taxon>
        <taxon>Bacillati</taxon>
        <taxon>Bacillota</taxon>
        <taxon>Bacilli</taxon>
        <taxon>Bacillales</taxon>
        <taxon>Paenibacillaceae</taxon>
        <taxon>Brevibacillus</taxon>
    </lineage>
</organism>
<keyword evidence="8" id="KW-0456">Lyase</keyword>
<evidence type="ECO:0000256" key="9">
    <source>
        <dbReference type="ARBA" id="ARBA00025737"/>
    </source>
</evidence>
<dbReference type="InterPro" id="IPR019546">
    <property type="entry name" value="TAT_signal_bac_arc"/>
</dbReference>
<accession>M8DHS0</accession>
<feature type="domain" description="Dyp-type peroxidase C-terminal" evidence="16">
    <location>
        <begin position="230"/>
        <end position="412"/>
    </location>
</feature>
<comment type="caution">
    <text evidence="17">The sequence shown here is derived from an EMBL/GenBank/DDBJ whole genome shotgun (WGS) entry which is preliminary data.</text>
</comment>
<keyword evidence="5" id="KW-0732">Signal</keyword>
<dbReference type="GO" id="GO:0030313">
    <property type="term" value="C:cell envelope"/>
    <property type="evidence" value="ECO:0007669"/>
    <property type="project" value="UniProtKB-SubCell"/>
</dbReference>
<evidence type="ECO:0000256" key="4">
    <source>
        <dbReference type="ARBA" id="ARBA00022723"/>
    </source>
</evidence>
<keyword evidence="7 13" id="KW-0408">Iron</keyword>
<dbReference type="SUPFAM" id="SSF54909">
    <property type="entry name" value="Dimeric alpha+beta barrel"/>
    <property type="match status" value="1"/>
</dbReference>
<dbReference type="NCBIfam" id="TIGR01412">
    <property type="entry name" value="tat_substr_1"/>
    <property type="match status" value="1"/>
</dbReference>
<dbReference type="PROSITE" id="PS51404">
    <property type="entry name" value="DYP_PEROXIDASE"/>
    <property type="match status" value="1"/>
</dbReference>
<dbReference type="GO" id="GO:0020037">
    <property type="term" value="F:heme binding"/>
    <property type="evidence" value="ECO:0007669"/>
    <property type="project" value="InterPro"/>
</dbReference>
<comment type="subcellular location">
    <subcellularLocation>
        <location evidence="1">Cell envelope</location>
    </subcellularLocation>
</comment>
<evidence type="ECO:0000256" key="1">
    <source>
        <dbReference type="ARBA" id="ARBA00004196"/>
    </source>
</evidence>
<keyword evidence="14" id="KW-0472">Membrane</keyword>
<feature type="transmembrane region" description="Helical" evidence="14">
    <location>
        <begin position="15"/>
        <end position="38"/>
    </location>
</feature>
<dbReference type="GO" id="GO:0046872">
    <property type="term" value="F:metal ion binding"/>
    <property type="evidence" value="ECO:0007669"/>
    <property type="project" value="UniProtKB-KW"/>
</dbReference>
<dbReference type="GO" id="GO:0033212">
    <property type="term" value="P:iron import into cell"/>
    <property type="evidence" value="ECO:0007669"/>
    <property type="project" value="InterPro"/>
</dbReference>
<keyword evidence="14" id="KW-0812">Transmembrane</keyword>
<evidence type="ECO:0000256" key="11">
    <source>
        <dbReference type="ARBA" id="ARBA00033775"/>
    </source>
</evidence>
<evidence type="ECO:0000256" key="10">
    <source>
        <dbReference type="ARBA" id="ARBA00033771"/>
    </source>
</evidence>
<evidence type="ECO:0000256" key="13">
    <source>
        <dbReference type="RuleBase" id="RU365017"/>
    </source>
</evidence>
<sequence>MDSNQDRKTYTRRDLLKLAGAGGVGLLLGAGGVGSLMMNSKTTASGSPGTPPSASEDIVPFYGKHQSGIVTPMQDFICMGAFDLTTTDVQAVRELFKSWTEACARMTAGQGVGDESTNAFLPPKDTGEAIGLLPTRLTFTFGVGASFFDQRFGLAGKRPEALIDMPRFKGDALVDDWSNGDVVVQVCANDPQVAFHGIRNLARIARGKAVLRWLQQGFQRTGAADPKGSTPRNLLGFKDGTNNPDVKNASVADEVVWVPPTDGPAWMTGGSYMVVRRIRMRIEVWDRTSLGEQELTFGRHRDSGAPIGEKDEFAKLDFSKKDAKGRPLIDPASHVALAHMEGKVQILRRGYSYSNGIDLKTGQLDAGLLFICYNRDPRKQFVPMQQKLAAQDRLNEYIVHVGSGLYACLPGVGQGGYIGDTLL</sequence>
<keyword evidence="2 13" id="KW-0575">Peroxidase</keyword>
<dbReference type="PATRIC" id="fig|1300222.3.peg.2033"/>
<dbReference type="InterPro" id="IPR006313">
    <property type="entry name" value="EfeB/EfeN"/>
</dbReference>
<reference evidence="17 18" key="1">
    <citation type="submission" date="2013-03" db="EMBL/GenBank/DDBJ databases">
        <title>Assembly of a new bacterial strain Brevibacillus borstelensis AK1.</title>
        <authorList>
            <person name="Rajan I."/>
            <person name="PoliReddy D."/>
            <person name="Sugumar T."/>
            <person name="Rathinam K."/>
            <person name="Alqarawi S."/>
            <person name="Khalil A.B."/>
            <person name="Sivakumar N."/>
        </authorList>
    </citation>
    <scope>NUCLEOTIDE SEQUENCE [LARGE SCALE GENOMIC DNA]</scope>
    <source>
        <strain evidence="17 18">AK1</strain>
    </source>
</reference>
<dbReference type="PROSITE" id="PS51318">
    <property type="entry name" value="TAT"/>
    <property type="match status" value="1"/>
</dbReference>